<evidence type="ECO:0000256" key="1">
    <source>
        <dbReference type="ARBA" id="ARBA00001933"/>
    </source>
</evidence>
<dbReference type="Gene3D" id="3.90.1150.10">
    <property type="entry name" value="Aspartate Aminotransferase, domain 1"/>
    <property type="match status" value="1"/>
</dbReference>
<dbReference type="GO" id="GO:0031071">
    <property type="term" value="F:cysteine desulfurase activity"/>
    <property type="evidence" value="ECO:0007669"/>
    <property type="project" value="UniProtKB-EC"/>
</dbReference>
<comment type="function">
    <text evidence="2">Catalyzes the removal of elemental sulfur atoms from cysteine to produce alanine. Seems to participate in the biosynthesis of the nitrogenase metalloclusters by providing the inorganic sulfur required for the Fe-S core formation.</text>
</comment>
<evidence type="ECO:0000256" key="5">
    <source>
        <dbReference type="ARBA" id="ARBA00022679"/>
    </source>
</evidence>
<evidence type="ECO:0000256" key="9">
    <source>
        <dbReference type="ARBA" id="ARBA00023014"/>
    </source>
</evidence>
<dbReference type="GO" id="GO:0046872">
    <property type="term" value="F:metal ion binding"/>
    <property type="evidence" value="ECO:0007669"/>
    <property type="project" value="UniProtKB-KW"/>
</dbReference>
<name>A0A6N6VM34_9HYPH</name>
<feature type="region of interest" description="Disordered" evidence="11">
    <location>
        <begin position="376"/>
        <end position="398"/>
    </location>
</feature>
<feature type="domain" description="Aminotransferase class V" evidence="12">
    <location>
        <begin position="7"/>
        <end position="362"/>
    </location>
</feature>
<evidence type="ECO:0000256" key="11">
    <source>
        <dbReference type="SAM" id="MobiDB-lite"/>
    </source>
</evidence>
<dbReference type="EMBL" id="WESC01000006">
    <property type="protein sequence ID" value="KAB7740540.1"/>
    <property type="molecule type" value="Genomic_DNA"/>
</dbReference>
<dbReference type="InterPro" id="IPR015424">
    <property type="entry name" value="PyrdxlP-dep_Trfase"/>
</dbReference>
<comment type="cofactor">
    <cofactor evidence="1">
        <name>pyridoxal 5'-phosphate</name>
        <dbReference type="ChEBI" id="CHEBI:597326"/>
    </cofactor>
</comment>
<dbReference type="AlphaFoldDB" id="A0A6N6VM34"/>
<keyword evidence="13" id="KW-0032">Aminotransferase</keyword>
<protein>
    <recommendedName>
        <fullName evidence="4">Cysteine desulfurase</fullName>
    </recommendedName>
</protein>
<sequence>MTMRRAYMDHNATAPVRAEAADAVLRALSATGNPSSVHAEGRAARKILEEARTSVAALVHAKPAEVVFTSGGTEAANLALHVARAALGVERVIVSAIEHDCVRVAANGLGVPVEVLSVDVNGVADLGELAQRLASPGKALVALMYANNETGVVQPVAEAVALAKEAGAVVLTDTIQAWGRLPVYFHALGADLMTVSAHKLGGPQGVGALVIREGLPFDALIRGGGQELRRRSGTENVPGIAGFGAAAKLAAQEIVEMPRVGQLRDRLEEILREAVPELCVFGAGAERLANTSLFSAPGLDAETLLMTLDLDGVAVSAGAACSSGKVARSHVLAAMGVEDTLAKGAIRVSLGLGNTAEEIERLAQSWSRAAKRARDKLGDGVKSSNSGAAVSALEEVES</sequence>
<comment type="catalytic activity">
    <reaction evidence="10">
        <text>(sulfur carrier)-H + L-cysteine = (sulfur carrier)-SH + L-alanine</text>
        <dbReference type="Rhea" id="RHEA:43892"/>
        <dbReference type="Rhea" id="RHEA-COMP:14737"/>
        <dbReference type="Rhea" id="RHEA-COMP:14739"/>
        <dbReference type="ChEBI" id="CHEBI:29917"/>
        <dbReference type="ChEBI" id="CHEBI:35235"/>
        <dbReference type="ChEBI" id="CHEBI:57972"/>
        <dbReference type="ChEBI" id="CHEBI:64428"/>
        <dbReference type="EC" id="2.8.1.7"/>
    </reaction>
</comment>
<organism evidence="13 14">
    <name type="scientific">Parvibaculum sedimenti</name>
    <dbReference type="NCBI Taxonomy" id="2608632"/>
    <lineage>
        <taxon>Bacteria</taxon>
        <taxon>Pseudomonadati</taxon>
        <taxon>Pseudomonadota</taxon>
        <taxon>Alphaproteobacteria</taxon>
        <taxon>Hyphomicrobiales</taxon>
        <taxon>Parvibaculaceae</taxon>
        <taxon>Parvibaculum</taxon>
    </lineage>
</organism>
<keyword evidence="9" id="KW-0411">Iron-sulfur</keyword>
<keyword evidence="8" id="KW-0408">Iron</keyword>
<evidence type="ECO:0000259" key="12">
    <source>
        <dbReference type="Pfam" id="PF00266"/>
    </source>
</evidence>
<evidence type="ECO:0000313" key="14">
    <source>
        <dbReference type="Proteomes" id="UP000468901"/>
    </source>
</evidence>
<evidence type="ECO:0000313" key="13">
    <source>
        <dbReference type="EMBL" id="KAB7740540.1"/>
    </source>
</evidence>
<dbReference type="InterPro" id="IPR016454">
    <property type="entry name" value="Cysteine_dSase"/>
</dbReference>
<accession>A0A6N6VM34</accession>
<dbReference type="InterPro" id="IPR015422">
    <property type="entry name" value="PyrdxlP-dep_Trfase_small"/>
</dbReference>
<comment type="similarity">
    <text evidence="3">Belongs to the class-V pyridoxal-phosphate-dependent aminotransferase family. NifS/IscS subfamily.</text>
</comment>
<keyword evidence="14" id="KW-1185">Reference proteome</keyword>
<proteinExistence type="inferred from homology"/>
<keyword evidence="5 13" id="KW-0808">Transferase</keyword>
<dbReference type="GO" id="GO:0008483">
    <property type="term" value="F:transaminase activity"/>
    <property type="evidence" value="ECO:0007669"/>
    <property type="project" value="UniProtKB-KW"/>
</dbReference>
<evidence type="ECO:0000256" key="6">
    <source>
        <dbReference type="ARBA" id="ARBA00022723"/>
    </source>
</evidence>
<evidence type="ECO:0000256" key="8">
    <source>
        <dbReference type="ARBA" id="ARBA00023004"/>
    </source>
</evidence>
<dbReference type="Gene3D" id="1.10.260.50">
    <property type="match status" value="1"/>
</dbReference>
<evidence type="ECO:0000256" key="10">
    <source>
        <dbReference type="ARBA" id="ARBA00050776"/>
    </source>
</evidence>
<keyword evidence="7" id="KW-0663">Pyridoxal phosphate</keyword>
<dbReference type="PIRSF" id="PIRSF005572">
    <property type="entry name" value="NifS"/>
    <property type="match status" value="1"/>
</dbReference>
<comment type="caution">
    <text evidence="13">The sequence shown here is derived from an EMBL/GenBank/DDBJ whole genome shotgun (WGS) entry which is preliminary data.</text>
</comment>
<reference evidence="13 14" key="1">
    <citation type="submission" date="2019-09" db="EMBL/GenBank/DDBJ databases">
        <title>Parvibaculum sedimenti sp. nov., isolated from sediment.</title>
        <authorList>
            <person name="Wang Y."/>
        </authorList>
    </citation>
    <scope>NUCLEOTIDE SEQUENCE [LARGE SCALE GENOMIC DNA]</scope>
    <source>
        <strain evidence="13 14">HXT-9</strain>
    </source>
</reference>
<dbReference type="RefSeq" id="WP_152215904.1">
    <property type="nucleotide sequence ID" value="NZ_JBAQYD010000142.1"/>
</dbReference>
<evidence type="ECO:0000256" key="4">
    <source>
        <dbReference type="ARBA" id="ARBA00013558"/>
    </source>
</evidence>
<evidence type="ECO:0000256" key="7">
    <source>
        <dbReference type="ARBA" id="ARBA00022898"/>
    </source>
</evidence>
<dbReference type="Gene3D" id="3.40.640.10">
    <property type="entry name" value="Type I PLP-dependent aspartate aminotransferase-like (Major domain)"/>
    <property type="match status" value="1"/>
</dbReference>
<evidence type="ECO:0000256" key="2">
    <source>
        <dbReference type="ARBA" id="ARBA00003120"/>
    </source>
</evidence>
<dbReference type="GO" id="GO:0051536">
    <property type="term" value="F:iron-sulfur cluster binding"/>
    <property type="evidence" value="ECO:0007669"/>
    <property type="project" value="UniProtKB-KW"/>
</dbReference>
<dbReference type="InterPro" id="IPR015421">
    <property type="entry name" value="PyrdxlP-dep_Trfase_major"/>
</dbReference>
<keyword evidence="6" id="KW-0479">Metal-binding</keyword>
<dbReference type="PANTHER" id="PTHR11601">
    <property type="entry name" value="CYSTEINE DESULFURYLASE FAMILY MEMBER"/>
    <property type="match status" value="1"/>
</dbReference>
<dbReference type="PANTHER" id="PTHR11601:SF34">
    <property type="entry name" value="CYSTEINE DESULFURASE"/>
    <property type="match status" value="1"/>
</dbReference>
<dbReference type="Pfam" id="PF00266">
    <property type="entry name" value="Aminotran_5"/>
    <property type="match status" value="1"/>
</dbReference>
<evidence type="ECO:0000256" key="3">
    <source>
        <dbReference type="ARBA" id="ARBA00006490"/>
    </source>
</evidence>
<dbReference type="Proteomes" id="UP000468901">
    <property type="component" value="Unassembled WGS sequence"/>
</dbReference>
<gene>
    <name evidence="13" type="ORF">F2P47_08415</name>
</gene>
<dbReference type="InterPro" id="IPR000192">
    <property type="entry name" value="Aminotrans_V_dom"/>
</dbReference>
<dbReference type="SUPFAM" id="SSF53383">
    <property type="entry name" value="PLP-dependent transferases"/>
    <property type="match status" value="1"/>
</dbReference>